<organism evidence="2 3">
    <name type="scientific">Methylobacterium planeticum</name>
    <dbReference type="NCBI Taxonomy" id="2615211"/>
    <lineage>
        <taxon>Bacteria</taxon>
        <taxon>Pseudomonadati</taxon>
        <taxon>Pseudomonadota</taxon>
        <taxon>Alphaproteobacteria</taxon>
        <taxon>Hyphomicrobiales</taxon>
        <taxon>Methylobacteriaceae</taxon>
        <taxon>Methylobacterium</taxon>
    </lineage>
</organism>
<dbReference type="InterPro" id="IPR054189">
    <property type="entry name" value="DUF6894"/>
</dbReference>
<evidence type="ECO:0000259" key="1">
    <source>
        <dbReference type="Pfam" id="PF21834"/>
    </source>
</evidence>
<keyword evidence="3" id="KW-1185">Reference proteome</keyword>
<reference evidence="2 3" key="1">
    <citation type="submission" date="2019-09" db="EMBL/GenBank/DDBJ databases">
        <title>YIM 132548 draft genome.</title>
        <authorList>
            <person name="Jiang L."/>
        </authorList>
    </citation>
    <scope>NUCLEOTIDE SEQUENCE [LARGE SCALE GENOMIC DNA]</scope>
    <source>
        <strain evidence="2 3">YIM 132548</strain>
    </source>
</reference>
<sequence>MARYFFDFLGSSLTTHDDEGADCPDKDAVSRKALEALCEIAADHPQRYLGQHLRIAVRNQADQVVMTASLQLSASWLAAEQTAAA</sequence>
<feature type="domain" description="DUF6894" evidence="1">
    <location>
        <begin position="3"/>
        <end position="70"/>
    </location>
</feature>
<proteinExistence type="predicted"/>
<gene>
    <name evidence="2" type="ORF">F6X51_11345</name>
</gene>
<dbReference type="EMBL" id="VZZJ01000008">
    <property type="protein sequence ID" value="KAB1073348.1"/>
    <property type="molecule type" value="Genomic_DNA"/>
</dbReference>
<evidence type="ECO:0000313" key="2">
    <source>
        <dbReference type="EMBL" id="KAB1073348.1"/>
    </source>
</evidence>
<dbReference type="Pfam" id="PF21834">
    <property type="entry name" value="DUF6894"/>
    <property type="match status" value="1"/>
</dbReference>
<accession>A0A6N6MQG7</accession>
<dbReference type="RefSeq" id="WP_150963666.1">
    <property type="nucleotide sequence ID" value="NZ_VZZJ01000008.1"/>
</dbReference>
<dbReference type="Proteomes" id="UP000441523">
    <property type="component" value="Unassembled WGS sequence"/>
</dbReference>
<comment type="caution">
    <text evidence="2">The sequence shown here is derived from an EMBL/GenBank/DDBJ whole genome shotgun (WGS) entry which is preliminary data.</text>
</comment>
<name>A0A6N6MQG7_9HYPH</name>
<protein>
    <recommendedName>
        <fullName evidence="1">DUF6894 domain-containing protein</fullName>
    </recommendedName>
</protein>
<evidence type="ECO:0000313" key="3">
    <source>
        <dbReference type="Proteomes" id="UP000441523"/>
    </source>
</evidence>
<dbReference type="AlphaFoldDB" id="A0A6N6MQG7"/>